<evidence type="ECO:0000313" key="8">
    <source>
        <dbReference type="EMBL" id="PWJ54263.1"/>
    </source>
</evidence>
<dbReference type="InterPro" id="IPR017850">
    <property type="entry name" value="Alkaline_phosphatase_core_sf"/>
</dbReference>
<evidence type="ECO:0000256" key="1">
    <source>
        <dbReference type="ARBA" id="ARBA00001913"/>
    </source>
</evidence>
<evidence type="ECO:0000256" key="4">
    <source>
        <dbReference type="ARBA" id="ARBA00022729"/>
    </source>
</evidence>
<reference evidence="8 9" key="1">
    <citation type="submission" date="2018-03" db="EMBL/GenBank/DDBJ databases">
        <title>Genomic Encyclopedia of Archaeal and Bacterial Type Strains, Phase II (KMG-II): from individual species to whole genera.</title>
        <authorList>
            <person name="Goeker M."/>
        </authorList>
    </citation>
    <scope>NUCLEOTIDE SEQUENCE [LARGE SCALE GENOMIC DNA]</scope>
    <source>
        <strain evidence="8 9">DSM 100346</strain>
    </source>
</reference>
<accession>A0A316A9F2</accession>
<dbReference type="CDD" id="cd16144">
    <property type="entry name" value="ARS_like"/>
    <property type="match status" value="1"/>
</dbReference>
<evidence type="ECO:0000256" key="5">
    <source>
        <dbReference type="ARBA" id="ARBA00022801"/>
    </source>
</evidence>
<feature type="domain" description="Sulfatase N-terminal" evidence="7">
    <location>
        <begin position="31"/>
        <end position="373"/>
    </location>
</feature>
<organism evidence="8 9">
    <name type="scientific">Dyadobacter jejuensis</name>
    <dbReference type="NCBI Taxonomy" id="1082580"/>
    <lineage>
        <taxon>Bacteria</taxon>
        <taxon>Pseudomonadati</taxon>
        <taxon>Bacteroidota</taxon>
        <taxon>Cytophagia</taxon>
        <taxon>Cytophagales</taxon>
        <taxon>Spirosomataceae</taxon>
        <taxon>Dyadobacter</taxon>
    </lineage>
</organism>
<name>A0A316A9F2_9BACT</name>
<dbReference type="GO" id="GO:0004065">
    <property type="term" value="F:arylsulfatase activity"/>
    <property type="evidence" value="ECO:0007669"/>
    <property type="project" value="TreeGrafter"/>
</dbReference>
<dbReference type="PANTHER" id="PTHR42693">
    <property type="entry name" value="ARYLSULFATASE FAMILY MEMBER"/>
    <property type="match status" value="1"/>
</dbReference>
<dbReference type="InterPro" id="IPR000917">
    <property type="entry name" value="Sulfatase_N"/>
</dbReference>
<sequence length="490" mass="54344">MKVRLNWGIVILALVVTACGGMKKKGTASKPNILFILVDDLGWTDIGEFGSSFYETPNVDALTKKGMKFTSAYAACPVCSPTRASILTGKYPARTSTTDWFGAPQPETVGKHWTKDKPLLPAPYNEFMALEEQTLAETFKANGYSTFFAGKWHLGDEGYYPEDQGFDINKGGYHAGSPRGNHYFTPYNNPKLQDGPPNENLTNRLADETISFIEQAGNKPFLAYLSFYSVHTPLGAPQDLIDKYTEKKKRLALDDAWGKQGNNKVRLNQCLPVYGAMVESMDNAVGKVLKTLKEKNLDQNTIVVFMSDNGGLSTSEGHPTSNLPLKAGKGWLYEGGVREPMVIFWPGVTKAGIQTDQYVVSTDFYPTLLEMAGLPLLPEQHVDGKSMVPLLQGEKMDRGAVFWHYPHYGNQGSSPGSSVRLGDWKLIQWFEKGREMELYNLKNDLGENNNLAASNPEKVQELLKLLDDWRKETGARMPSENPNSAAMTGR</sequence>
<comment type="similarity">
    <text evidence="2">Belongs to the sulfatase family.</text>
</comment>
<dbReference type="PROSITE" id="PS00149">
    <property type="entry name" value="SULFATASE_2"/>
    <property type="match status" value="1"/>
</dbReference>
<gene>
    <name evidence="8" type="ORF">CLV98_11825</name>
</gene>
<keyword evidence="3" id="KW-0479">Metal-binding</keyword>
<evidence type="ECO:0000256" key="6">
    <source>
        <dbReference type="ARBA" id="ARBA00022837"/>
    </source>
</evidence>
<dbReference type="AlphaFoldDB" id="A0A316A9F2"/>
<evidence type="ECO:0000259" key="7">
    <source>
        <dbReference type="Pfam" id="PF00884"/>
    </source>
</evidence>
<evidence type="ECO:0000256" key="2">
    <source>
        <dbReference type="ARBA" id="ARBA00008779"/>
    </source>
</evidence>
<dbReference type="PROSITE" id="PS00523">
    <property type="entry name" value="SULFATASE_1"/>
    <property type="match status" value="1"/>
</dbReference>
<dbReference type="Pfam" id="PF00884">
    <property type="entry name" value="Sulfatase"/>
    <property type="match status" value="1"/>
</dbReference>
<keyword evidence="6" id="KW-0106">Calcium</keyword>
<keyword evidence="5" id="KW-0378">Hydrolase</keyword>
<dbReference type="SUPFAM" id="SSF53649">
    <property type="entry name" value="Alkaline phosphatase-like"/>
    <property type="match status" value="1"/>
</dbReference>
<comment type="cofactor">
    <cofactor evidence="1">
        <name>Ca(2+)</name>
        <dbReference type="ChEBI" id="CHEBI:29108"/>
    </cofactor>
</comment>
<dbReference type="RefSeq" id="WP_229203521.1">
    <property type="nucleotide sequence ID" value="NZ_QGDT01000018.1"/>
</dbReference>
<dbReference type="PANTHER" id="PTHR42693:SF42">
    <property type="entry name" value="ARYLSULFATASE G"/>
    <property type="match status" value="1"/>
</dbReference>
<comment type="caution">
    <text evidence="8">The sequence shown here is derived from an EMBL/GenBank/DDBJ whole genome shotgun (WGS) entry which is preliminary data.</text>
</comment>
<keyword evidence="4" id="KW-0732">Signal</keyword>
<dbReference type="FunFam" id="3.40.720.10:FF:000065">
    <property type="entry name" value="Arylsulfatase A"/>
    <property type="match status" value="1"/>
</dbReference>
<dbReference type="GO" id="GO:0046872">
    <property type="term" value="F:metal ion binding"/>
    <property type="evidence" value="ECO:0007669"/>
    <property type="project" value="UniProtKB-KW"/>
</dbReference>
<dbReference type="PROSITE" id="PS51257">
    <property type="entry name" value="PROKAR_LIPOPROTEIN"/>
    <property type="match status" value="1"/>
</dbReference>
<dbReference type="Gene3D" id="3.40.720.10">
    <property type="entry name" value="Alkaline Phosphatase, subunit A"/>
    <property type="match status" value="1"/>
</dbReference>
<proteinExistence type="inferred from homology"/>
<dbReference type="Proteomes" id="UP000245880">
    <property type="component" value="Unassembled WGS sequence"/>
</dbReference>
<keyword evidence="9" id="KW-1185">Reference proteome</keyword>
<dbReference type="InterPro" id="IPR024607">
    <property type="entry name" value="Sulfatase_CS"/>
</dbReference>
<dbReference type="Gene3D" id="3.30.1120.10">
    <property type="match status" value="1"/>
</dbReference>
<dbReference type="EMBL" id="QGDT01000018">
    <property type="protein sequence ID" value="PWJ54263.1"/>
    <property type="molecule type" value="Genomic_DNA"/>
</dbReference>
<evidence type="ECO:0000256" key="3">
    <source>
        <dbReference type="ARBA" id="ARBA00022723"/>
    </source>
</evidence>
<evidence type="ECO:0000313" key="9">
    <source>
        <dbReference type="Proteomes" id="UP000245880"/>
    </source>
</evidence>
<protein>
    <submittedName>
        <fullName evidence="8">Arylsulfatase A-like enzyme</fullName>
    </submittedName>
</protein>
<dbReference type="InterPro" id="IPR050738">
    <property type="entry name" value="Sulfatase"/>
</dbReference>